<dbReference type="SUPFAM" id="SSF53098">
    <property type="entry name" value="Ribonuclease H-like"/>
    <property type="match status" value="1"/>
</dbReference>
<dbReference type="Pfam" id="PF13456">
    <property type="entry name" value="RVT_3"/>
    <property type="match status" value="1"/>
</dbReference>
<feature type="region of interest" description="Disordered" evidence="1">
    <location>
        <begin position="1"/>
        <end position="21"/>
    </location>
</feature>
<dbReference type="InterPro" id="IPR044730">
    <property type="entry name" value="RNase_H-like_dom_plant"/>
</dbReference>
<evidence type="ECO:0000259" key="2">
    <source>
        <dbReference type="Pfam" id="PF13456"/>
    </source>
</evidence>
<evidence type="ECO:0000256" key="1">
    <source>
        <dbReference type="SAM" id="MobiDB-lite"/>
    </source>
</evidence>
<reference evidence="3 4" key="1">
    <citation type="submission" date="2021-05" db="EMBL/GenBank/DDBJ databases">
        <title>Genome Assembly of Synthetic Allotetraploid Brassica napus Reveals Homoeologous Exchanges between Subgenomes.</title>
        <authorList>
            <person name="Davis J.T."/>
        </authorList>
    </citation>
    <scope>NUCLEOTIDE SEQUENCE [LARGE SCALE GENOMIC DNA]</scope>
    <source>
        <strain evidence="4">cv. Da-Ae</strain>
        <tissue evidence="3">Seedling</tissue>
    </source>
</reference>
<organism evidence="3 4">
    <name type="scientific">Brassica napus</name>
    <name type="common">Rape</name>
    <dbReference type="NCBI Taxonomy" id="3708"/>
    <lineage>
        <taxon>Eukaryota</taxon>
        <taxon>Viridiplantae</taxon>
        <taxon>Streptophyta</taxon>
        <taxon>Embryophyta</taxon>
        <taxon>Tracheophyta</taxon>
        <taxon>Spermatophyta</taxon>
        <taxon>Magnoliopsida</taxon>
        <taxon>eudicotyledons</taxon>
        <taxon>Gunneridae</taxon>
        <taxon>Pentapetalae</taxon>
        <taxon>rosids</taxon>
        <taxon>malvids</taxon>
        <taxon>Brassicales</taxon>
        <taxon>Brassicaceae</taxon>
        <taxon>Brassiceae</taxon>
        <taxon>Brassica</taxon>
    </lineage>
</organism>
<sequence>GSLPGGGGGGGAFEEKVDKKAGLGSTVQSTTGFAHNKKTVSNVSSPLMAEGLALREALKHCITNGLDSIRMDLNITRHEPLTELHGVLSDISNLSSSPYLSVSFSWIPRNQNLVANSLAKGALCMV</sequence>
<feature type="non-terminal residue" evidence="3">
    <location>
        <position position="1"/>
    </location>
</feature>
<dbReference type="PANTHER" id="PTHR47074:SF11">
    <property type="entry name" value="REVERSE TRANSCRIPTASE-LIKE PROTEIN"/>
    <property type="match status" value="1"/>
</dbReference>
<dbReference type="EMBL" id="JAGKQM010000017">
    <property type="protein sequence ID" value="KAH0871438.1"/>
    <property type="molecule type" value="Genomic_DNA"/>
</dbReference>
<dbReference type="InterPro" id="IPR012337">
    <property type="entry name" value="RNaseH-like_sf"/>
</dbReference>
<dbReference type="InterPro" id="IPR002156">
    <property type="entry name" value="RNaseH_domain"/>
</dbReference>
<comment type="caution">
    <text evidence="3">The sequence shown here is derived from an EMBL/GenBank/DDBJ whole genome shotgun (WGS) entry which is preliminary data.</text>
</comment>
<protein>
    <recommendedName>
        <fullName evidence="2">RNase H type-1 domain-containing protein</fullName>
    </recommendedName>
</protein>
<dbReference type="CDD" id="cd06222">
    <property type="entry name" value="RNase_H_like"/>
    <property type="match status" value="1"/>
</dbReference>
<name>A0ABQ7YU43_BRANA</name>
<feature type="domain" description="RNase H type-1" evidence="2">
    <location>
        <begin position="16"/>
        <end position="121"/>
    </location>
</feature>
<proteinExistence type="predicted"/>
<accession>A0ABQ7YU43</accession>
<dbReference type="Proteomes" id="UP000824890">
    <property type="component" value="Unassembled WGS sequence"/>
</dbReference>
<keyword evidence="4" id="KW-1185">Reference proteome</keyword>
<gene>
    <name evidence="3" type="ORF">HID58_078460</name>
</gene>
<evidence type="ECO:0000313" key="3">
    <source>
        <dbReference type="EMBL" id="KAH0871438.1"/>
    </source>
</evidence>
<dbReference type="InterPro" id="IPR052929">
    <property type="entry name" value="RNase_H-like_EbsB-rel"/>
</dbReference>
<evidence type="ECO:0000313" key="4">
    <source>
        <dbReference type="Proteomes" id="UP000824890"/>
    </source>
</evidence>
<dbReference type="PANTHER" id="PTHR47074">
    <property type="entry name" value="BNAC02G40300D PROTEIN"/>
    <property type="match status" value="1"/>
</dbReference>
<feature type="compositionally biased region" description="Gly residues" evidence="1">
    <location>
        <begin position="1"/>
        <end position="12"/>
    </location>
</feature>